<organism evidence="2 3">
    <name type="scientific">Piscirickettsia litoralis</name>
    <dbReference type="NCBI Taxonomy" id="1891921"/>
    <lineage>
        <taxon>Bacteria</taxon>
        <taxon>Pseudomonadati</taxon>
        <taxon>Pseudomonadota</taxon>
        <taxon>Gammaproteobacteria</taxon>
        <taxon>Thiotrichales</taxon>
        <taxon>Piscirickettsiaceae</taxon>
        <taxon>Piscirickettsia</taxon>
    </lineage>
</organism>
<gene>
    <name evidence="2" type="ORF">BGC07_02985</name>
</gene>
<protein>
    <recommendedName>
        <fullName evidence="4">Solute-binding protein family 3/N-terminal domain-containing protein</fullName>
    </recommendedName>
</protein>
<evidence type="ECO:0008006" key="4">
    <source>
        <dbReference type="Google" id="ProtNLM"/>
    </source>
</evidence>
<dbReference type="Proteomes" id="UP000094329">
    <property type="component" value="Unassembled WGS sequence"/>
</dbReference>
<feature type="chain" id="PRO_5045736330" description="Solute-binding protein family 3/N-terminal domain-containing protein" evidence="1">
    <location>
        <begin position="24"/>
        <end position="207"/>
    </location>
</feature>
<keyword evidence="1" id="KW-0732">Signal</keyword>
<dbReference type="SUPFAM" id="SSF53850">
    <property type="entry name" value="Periplasmic binding protein-like II"/>
    <property type="match status" value="1"/>
</dbReference>
<evidence type="ECO:0000256" key="1">
    <source>
        <dbReference type="SAM" id="SignalP"/>
    </source>
</evidence>
<proteinExistence type="predicted"/>
<dbReference type="Gene3D" id="3.40.190.10">
    <property type="entry name" value="Periplasmic binding protein-like II"/>
    <property type="match status" value="2"/>
</dbReference>
<sequence>MKFAYVKLIYLTFLLSVMSLSYAKEVIFAYEDKSNFPYYLGQGPVVPHQLPGSSVEIVKMAAEKQGIQVSFIRMPWKRCLSNLSSNLVDGTFNASFKPDRLKMGVYPFNQGRIDTSMRLLSLSYMFYVQKGSTISWDGQRFKNLTGNIGSVLGYSVSDILKKRGFPVDESPISVQQNLDMLLLGRVKVAAGSEHQVDYIISNNDKYK</sequence>
<feature type="non-terminal residue" evidence="2">
    <location>
        <position position="207"/>
    </location>
</feature>
<comment type="caution">
    <text evidence="2">The sequence shown here is derived from an EMBL/GenBank/DDBJ whole genome shotgun (WGS) entry which is preliminary data.</text>
</comment>
<evidence type="ECO:0000313" key="2">
    <source>
        <dbReference type="EMBL" id="ODN42102.1"/>
    </source>
</evidence>
<feature type="signal peptide" evidence="1">
    <location>
        <begin position="1"/>
        <end position="23"/>
    </location>
</feature>
<accession>A0ABX2ZZS0</accession>
<keyword evidence="3" id="KW-1185">Reference proteome</keyword>
<dbReference type="EMBL" id="MDTU01000001">
    <property type="protein sequence ID" value="ODN42102.1"/>
    <property type="molecule type" value="Genomic_DNA"/>
</dbReference>
<name>A0ABX2ZZS0_9GAMM</name>
<evidence type="ECO:0000313" key="3">
    <source>
        <dbReference type="Proteomes" id="UP000094329"/>
    </source>
</evidence>
<reference evidence="2 3" key="1">
    <citation type="submission" date="2016-08" db="EMBL/GenBank/DDBJ databases">
        <title>Draft genome sequence of Candidatus Piscirickettsia litoralis, from seawater.</title>
        <authorList>
            <person name="Wan X."/>
            <person name="Lee A.J."/>
            <person name="Hou S."/>
            <person name="Donachie S.P."/>
        </authorList>
    </citation>
    <scope>NUCLEOTIDE SEQUENCE [LARGE SCALE GENOMIC DNA]</scope>
    <source>
        <strain evidence="2 3">Y2</strain>
    </source>
</reference>